<proteinExistence type="predicted"/>
<keyword evidence="3" id="KW-1185">Reference proteome</keyword>
<accession>A0A8J7L9H5</accession>
<dbReference type="AlphaFoldDB" id="A0A8J7L9H5"/>
<comment type="caution">
    <text evidence="2">The sequence shown here is derived from an EMBL/GenBank/DDBJ whole genome shotgun (WGS) entry which is preliminary data.</text>
</comment>
<dbReference type="RefSeq" id="WP_198127400.1">
    <property type="nucleotide sequence ID" value="NZ_JAECZC010000065.1"/>
</dbReference>
<dbReference type="InterPro" id="IPR024983">
    <property type="entry name" value="CHAT_dom"/>
</dbReference>
<gene>
    <name evidence="2" type="ORF">I8748_26130</name>
</gene>
<evidence type="ECO:0000313" key="2">
    <source>
        <dbReference type="EMBL" id="MBH8565609.1"/>
    </source>
</evidence>
<dbReference type="SUPFAM" id="SSF52540">
    <property type="entry name" value="P-loop containing nucleoside triphosphate hydrolases"/>
    <property type="match status" value="1"/>
</dbReference>
<dbReference type="EMBL" id="JAECZC010000065">
    <property type="protein sequence ID" value="MBH8565609.1"/>
    <property type="molecule type" value="Genomic_DNA"/>
</dbReference>
<dbReference type="Pfam" id="PF14516">
    <property type="entry name" value="AAA_35"/>
    <property type="match status" value="1"/>
</dbReference>
<reference evidence="2 3" key="1">
    <citation type="journal article" date="2021" name="Int. J. Syst. Evol. Microbiol.">
        <title>Amazonocrinis nigriterrae gen. nov., sp. nov., Atlanticothrix silvestris gen. nov., sp. nov. and Dendronalium phyllosphericum gen. nov., sp. nov., nostocacean cyanobacteria from Brazilian environments.</title>
        <authorList>
            <person name="Alvarenga D.O."/>
            <person name="Andreote A.P.D."/>
            <person name="Branco L.H.Z."/>
            <person name="Delbaje E."/>
            <person name="Cruz R.B."/>
            <person name="Varani A.M."/>
            <person name="Fiore M.F."/>
        </authorList>
    </citation>
    <scope>NUCLEOTIDE SEQUENCE [LARGE SCALE GENOMIC DNA]</scope>
    <source>
        <strain evidence="2 3">CENA67</strain>
    </source>
</reference>
<sequence length="524" mass="59882">MHENSQIRILFFTAEPNDTARLRLQQELRDIEEQLRRFRVQDRFVLKLQLSARTRDISQAILDFEPHIVHFSGHGQNTGELCFENEFGTTQPVKPEVLAAVFRLVTAYVHCVVLNACYSNIQAEAIVQHIPFVIGMKTAIGDQAAIAFAVGFYRALGANRSIEEAYEFGCVEIQLQGIPEESTPVLRKRIDQSPAAFYLQRPAIEGRCYEEIKQPGSLIRIKAPKNMGKTWLMNRIVAYARGNGYKTVTLSFNVLTDGTIFQDVEKFFRSFCIAVANELGLPNQLIETWDNQATSIFNSTMYFQKYLLANINTPLVLALNDVDLVFEKPEIANDFCKMLRNWHDRARRDDTTSIIWKKLHLIIVHSTEVYAFLDINSSPLANVGLVIELPEFTLEQVQRLLNLHGLNLATNEVDQLVDLLGGHPLLLRITCDYLRLNEITLKEFLEVAPTLEGPFKGHLLEYLTILENNPELNTAFRQVITADTPIKLSPNIAMTLQRLGLVKLERNLAKPRCNLYRQFLRFYL</sequence>
<dbReference type="InterPro" id="IPR027417">
    <property type="entry name" value="P-loop_NTPase"/>
</dbReference>
<evidence type="ECO:0000313" key="3">
    <source>
        <dbReference type="Proteomes" id="UP000632766"/>
    </source>
</evidence>
<name>A0A8J7L9H5_9NOST</name>
<evidence type="ECO:0000259" key="1">
    <source>
        <dbReference type="Pfam" id="PF12770"/>
    </source>
</evidence>
<organism evidence="2 3">
    <name type="scientific">Amazonocrinis nigriterrae CENA67</name>
    <dbReference type="NCBI Taxonomy" id="2794033"/>
    <lineage>
        <taxon>Bacteria</taxon>
        <taxon>Bacillati</taxon>
        <taxon>Cyanobacteriota</taxon>
        <taxon>Cyanophyceae</taxon>
        <taxon>Nostocales</taxon>
        <taxon>Nostocaceae</taxon>
        <taxon>Amazonocrinis</taxon>
        <taxon>Amazonocrinis nigriterrae</taxon>
    </lineage>
</organism>
<protein>
    <submittedName>
        <fullName evidence="2">AAA-like domain-containing protein</fullName>
    </submittedName>
</protein>
<dbReference type="Pfam" id="PF12770">
    <property type="entry name" value="CHAT"/>
    <property type="match status" value="1"/>
</dbReference>
<feature type="domain" description="CHAT" evidence="1">
    <location>
        <begin position="12"/>
        <end position="165"/>
    </location>
</feature>
<dbReference type="Proteomes" id="UP000632766">
    <property type="component" value="Unassembled WGS sequence"/>
</dbReference>